<organism evidence="1 2">
    <name type="scientific">Lactuca virosa</name>
    <dbReference type="NCBI Taxonomy" id="75947"/>
    <lineage>
        <taxon>Eukaryota</taxon>
        <taxon>Viridiplantae</taxon>
        <taxon>Streptophyta</taxon>
        <taxon>Embryophyta</taxon>
        <taxon>Tracheophyta</taxon>
        <taxon>Spermatophyta</taxon>
        <taxon>Magnoliopsida</taxon>
        <taxon>eudicotyledons</taxon>
        <taxon>Gunneridae</taxon>
        <taxon>Pentapetalae</taxon>
        <taxon>asterids</taxon>
        <taxon>campanulids</taxon>
        <taxon>Asterales</taxon>
        <taxon>Asteraceae</taxon>
        <taxon>Cichorioideae</taxon>
        <taxon>Cichorieae</taxon>
        <taxon>Lactucinae</taxon>
        <taxon>Lactuca</taxon>
    </lineage>
</organism>
<evidence type="ECO:0000313" key="2">
    <source>
        <dbReference type="Proteomes" id="UP001157418"/>
    </source>
</evidence>
<dbReference type="EMBL" id="CAKMRJ010005523">
    <property type="protein sequence ID" value="CAH1444345.1"/>
    <property type="molecule type" value="Genomic_DNA"/>
</dbReference>
<dbReference type="AlphaFoldDB" id="A0AAU9P3T4"/>
<evidence type="ECO:0000313" key="1">
    <source>
        <dbReference type="EMBL" id="CAH1444345.1"/>
    </source>
</evidence>
<proteinExistence type="predicted"/>
<gene>
    <name evidence="1" type="ORF">LVIROSA_LOCUS30185</name>
</gene>
<name>A0AAU9P3T4_9ASTR</name>
<sequence length="145" mass="16756">MFALSELESAFKALTTDHEFQVLAIVMEPYNSFVQYSTYICGNRRFLHILRLWEPTNHYCQLTQESWSNLASETSPQWTMKAICVQIPKLVRTIGASPQLLEIISDPRSTCWKRDPSDAGCANTNRWGNSFTRLDLIFELWAAYL</sequence>
<dbReference type="Proteomes" id="UP001157418">
    <property type="component" value="Unassembled WGS sequence"/>
</dbReference>
<keyword evidence="2" id="KW-1185">Reference proteome</keyword>
<accession>A0AAU9P3T4</accession>
<protein>
    <submittedName>
        <fullName evidence="1">Uncharacterized protein</fullName>
    </submittedName>
</protein>
<reference evidence="1 2" key="1">
    <citation type="submission" date="2022-01" db="EMBL/GenBank/DDBJ databases">
        <authorList>
            <person name="Xiong W."/>
            <person name="Schranz E."/>
        </authorList>
    </citation>
    <scope>NUCLEOTIDE SEQUENCE [LARGE SCALE GENOMIC DNA]</scope>
</reference>
<comment type="caution">
    <text evidence="1">The sequence shown here is derived from an EMBL/GenBank/DDBJ whole genome shotgun (WGS) entry which is preliminary data.</text>
</comment>